<dbReference type="OrthoDB" id="10018316at2759"/>
<dbReference type="InterPro" id="IPR031570">
    <property type="entry name" value="NBEA/BDCP_DUF4704"/>
</dbReference>
<feature type="non-terminal residue" evidence="3">
    <location>
        <position position="453"/>
    </location>
</feature>
<dbReference type="InterPro" id="IPR013320">
    <property type="entry name" value="ConA-like_dom_sf"/>
</dbReference>
<dbReference type="Proteomes" id="UP000276834">
    <property type="component" value="Unassembled WGS sequence"/>
</dbReference>
<dbReference type="AlphaFoldDB" id="A0A3L8SLD1"/>
<dbReference type="Pfam" id="PF15787">
    <property type="entry name" value="DUF4704"/>
    <property type="match status" value="1"/>
</dbReference>
<protein>
    <recommendedName>
        <fullName evidence="2">DUF4704 domain-containing protein</fullName>
    </recommendedName>
</protein>
<evidence type="ECO:0000313" key="3">
    <source>
        <dbReference type="EMBL" id="RLW04121.1"/>
    </source>
</evidence>
<accession>A0A3L8SLD1</accession>
<dbReference type="EMBL" id="QUSF01000014">
    <property type="protein sequence ID" value="RLW04121.1"/>
    <property type="molecule type" value="Genomic_DNA"/>
</dbReference>
<gene>
    <name evidence="3" type="ORF">DV515_00005993</name>
</gene>
<dbReference type="PANTHER" id="PTHR46108">
    <property type="entry name" value="BLUE CHEESE"/>
    <property type="match status" value="1"/>
</dbReference>
<feature type="domain" description="DUF4704" evidence="2">
    <location>
        <begin position="239"/>
        <end position="380"/>
    </location>
</feature>
<keyword evidence="4" id="KW-1185">Reference proteome</keyword>
<name>A0A3L8SLD1_CHLGU</name>
<proteinExistence type="predicted"/>
<organism evidence="3 4">
    <name type="scientific">Chloebia gouldiae</name>
    <name type="common">Gouldian finch</name>
    <name type="synonym">Erythrura gouldiae</name>
    <dbReference type="NCBI Taxonomy" id="44316"/>
    <lineage>
        <taxon>Eukaryota</taxon>
        <taxon>Metazoa</taxon>
        <taxon>Chordata</taxon>
        <taxon>Craniata</taxon>
        <taxon>Vertebrata</taxon>
        <taxon>Euteleostomi</taxon>
        <taxon>Archelosauria</taxon>
        <taxon>Archosauria</taxon>
        <taxon>Dinosauria</taxon>
        <taxon>Saurischia</taxon>
        <taxon>Theropoda</taxon>
        <taxon>Coelurosauria</taxon>
        <taxon>Aves</taxon>
        <taxon>Neognathae</taxon>
        <taxon>Neoaves</taxon>
        <taxon>Telluraves</taxon>
        <taxon>Australaves</taxon>
        <taxon>Passeriformes</taxon>
        <taxon>Passeroidea</taxon>
        <taxon>Passeridae</taxon>
        <taxon>Chloebia</taxon>
    </lineage>
</organism>
<reference evidence="3 4" key="1">
    <citation type="journal article" date="2018" name="Proc. R. Soc. B">
        <title>A non-coding region near Follistatin controls head colour polymorphism in the Gouldian finch.</title>
        <authorList>
            <person name="Toomey M.B."/>
            <person name="Marques C.I."/>
            <person name="Andrade P."/>
            <person name="Araujo P.M."/>
            <person name="Sabatino S."/>
            <person name="Gazda M.A."/>
            <person name="Afonso S."/>
            <person name="Lopes R.J."/>
            <person name="Corbo J.C."/>
            <person name="Carneiro M."/>
        </authorList>
    </citation>
    <scope>NUCLEOTIDE SEQUENCE [LARGE SCALE GENOMIC DNA]</scope>
    <source>
        <strain evidence="3">Red01</strain>
        <tissue evidence="3">Muscle</tissue>
    </source>
</reference>
<sequence length="453" mass="49999">MEPEGEVLNPSPFPGQIKFGCGKLLVTGQWHHLTVTVAKEAKKSCIMAAYINGQMLGSAKMQYLQPLPGGCISMDPSSFIDVYGYIATPRIWKQKSSLTWRLGPTYLFEEAISVETIEVITKLGPQYCSNFQAVQLQGEDQCSDRIIAPLVAEDRISFGINAVCSSLTTVQDIKSSYNEVDGRLIAKEIGINSRDSSTPIFLAKNIAGHLSGSLRTIGSVAVGQHGVRVFQSSPAATSLNFIGGPAILLGLIAMARDDHTMYAAVKVLNSILSSSPLSGKLMRHIHGYQLLSYLLKKKTQLLNNRILQLMFSLVGTAELGFESSVIKNYSAFQYVLCNFELWMKAPENLDLILLSHLAEILQSSRDAGQNIAIAYQVQMVPKLVFLFNDPEISSSKITVACTILSHLLQGYFNTRDVLRWRDRIGLFLVYTLKPSSVDENQFYLDSVAERPTE</sequence>
<evidence type="ECO:0000313" key="4">
    <source>
        <dbReference type="Proteomes" id="UP000276834"/>
    </source>
</evidence>
<evidence type="ECO:0000256" key="1">
    <source>
        <dbReference type="ARBA" id="ARBA00022574"/>
    </source>
</evidence>
<dbReference type="PANTHER" id="PTHR46108:SF3">
    <property type="entry name" value="WD REPEAT- AND FYVE DOMAIN-CONTAINING PROTEIN 4"/>
    <property type="match status" value="1"/>
</dbReference>
<keyword evidence="1" id="KW-0853">WD repeat</keyword>
<dbReference type="InterPro" id="IPR051944">
    <property type="entry name" value="BEACH_domain_protein"/>
</dbReference>
<evidence type="ECO:0000259" key="2">
    <source>
        <dbReference type="Pfam" id="PF15787"/>
    </source>
</evidence>
<dbReference type="SUPFAM" id="SSF49899">
    <property type="entry name" value="Concanavalin A-like lectins/glucanases"/>
    <property type="match status" value="1"/>
</dbReference>
<comment type="caution">
    <text evidence="3">The sequence shown here is derived from an EMBL/GenBank/DDBJ whole genome shotgun (WGS) entry which is preliminary data.</text>
</comment>
<dbReference type="GO" id="GO:0019882">
    <property type="term" value="P:antigen processing and presentation"/>
    <property type="evidence" value="ECO:0007669"/>
    <property type="project" value="TreeGrafter"/>
</dbReference>